<dbReference type="InterPro" id="IPR005119">
    <property type="entry name" value="LysR_subst-bd"/>
</dbReference>
<sequence>MDRLPPLRLLATFEAVARLGSMRAAAASLNVTQPAVTQALKALEDHVGAPLLDRATRPARLTAAGEQLARVTREGLGQIGAAIDDIRARADLAEAQVTVACTLGMATYWLMPRLPAFYAAHPDITVNVQAPPTDLPALSPGIDVALRYGEGEWRDGPTHRLFEERVCPVGRPDLLARLVELPAAPLIHVRSAQNLHWAGWPEYLSARGLPRARQPGQSFDNYVQATQAALDGRGLMLGWRSITARLVAEGALAQWPDGEVDLGTAYWLTEGPAPSSGARAFLAWLRSLQDRP</sequence>
<accession>A0A6B2JUC4</accession>
<dbReference type="Pfam" id="PF00126">
    <property type="entry name" value="HTH_1"/>
    <property type="match status" value="1"/>
</dbReference>
<dbReference type="GO" id="GO:0043565">
    <property type="term" value="F:sequence-specific DNA binding"/>
    <property type="evidence" value="ECO:0007669"/>
    <property type="project" value="TreeGrafter"/>
</dbReference>
<dbReference type="Gene3D" id="3.40.190.10">
    <property type="entry name" value="Periplasmic binding protein-like II"/>
    <property type="match status" value="2"/>
</dbReference>
<dbReference type="Gene3D" id="1.10.10.10">
    <property type="entry name" value="Winged helix-like DNA-binding domain superfamily/Winged helix DNA-binding domain"/>
    <property type="match status" value="1"/>
</dbReference>
<keyword evidence="7" id="KW-1185">Reference proteome</keyword>
<evidence type="ECO:0000313" key="6">
    <source>
        <dbReference type="EMBL" id="NDV00209.1"/>
    </source>
</evidence>
<dbReference type="GO" id="GO:0003700">
    <property type="term" value="F:DNA-binding transcription factor activity"/>
    <property type="evidence" value="ECO:0007669"/>
    <property type="project" value="InterPro"/>
</dbReference>
<dbReference type="PANTHER" id="PTHR30537:SF26">
    <property type="entry name" value="GLYCINE CLEAVAGE SYSTEM TRANSCRIPTIONAL ACTIVATOR"/>
    <property type="match status" value="1"/>
</dbReference>
<evidence type="ECO:0000256" key="4">
    <source>
        <dbReference type="ARBA" id="ARBA00023163"/>
    </source>
</evidence>
<keyword evidence="4" id="KW-0804">Transcription</keyword>
<dbReference type="AlphaFoldDB" id="A0A6B2JUC4"/>
<dbReference type="InterPro" id="IPR058163">
    <property type="entry name" value="LysR-type_TF_proteobact-type"/>
</dbReference>
<evidence type="ECO:0000256" key="2">
    <source>
        <dbReference type="ARBA" id="ARBA00023015"/>
    </source>
</evidence>
<dbReference type="InterPro" id="IPR036388">
    <property type="entry name" value="WH-like_DNA-bd_sf"/>
</dbReference>
<reference evidence="6 7" key="1">
    <citation type="submission" date="2020-02" db="EMBL/GenBank/DDBJ databases">
        <title>Pseudoroseicyclus tamarix, sp. nov., isolated from offshore sediment of a Tamarix chinensis forest.</title>
        <authorList>
            <person name="Gai Y."/>
        </authorList>
    </citation>
    <scope>NUCLEOTIDE SEQUENCE [LARGE SCALE GENOMIC DNA]</scope>
    <source>
        <strain evidence="6 7">CLL3-39</strain>
    </source>
</reference>
<dbReference type="InterPro" id="IPR000847">
    <property type="entry name" value="LysR_HTH_N"/>
</dbReference>
<name>A0A6B2JUC4_9RHOB</name>
<gene>
    <name evidence="6" type="ORF">GZA08_04405</name>
</gene>
<dbReference type="GO" id="GO:0006351">
    <property type="term" value="P:DNA-templated transcription"/>
    <property type="evidence" value="ECO:0007669"/>
    <property type="project" value="TreeGrafter"/>
</dbReference>
<dbReference type="Proteomes" id="UP000474757">
    <property type="component" value="Unassembled WGS sequence"/>
</dbReference>
<dbReference type="Pfam" id="PF03466">
    <property type="entry name" value="LysR_substrate"/>
    <property type="match status" value="1"/>
</dbReference>
<evidence type="ECO:0000256" key="1">
    <source>
        <dbReference type="ARBA" id="ARBA00009437"/>
    </source>
</evidence>
<dbReference type="PRINTS" id="PR00039">
    <property type="entry name" value="HTHLYSR"/>
</dbReference>
<dbReference type="SUPFAM" id="SSF46785">
    <property type="entry name" value="Winged helix' DNA-binding domain"/>
    <property type="match status" value="1"/>
</dbReference>
<dbReference type="InterPro" id="IPR036390">
    <property type="entry name" value="WH_DNA-bd_sf"/>
</dbReference>
<dbReference type="RefSeq" id="WP_163890340.1">
    <property type="nucleotide sequence ID" value="NZ_JAAFYS010000001.1"/>
</dbReference>
<keyword evidence="3" id="KW-0238">DNA-binding</keyword>
<feature type="domain" description="HTH lysR-type" evidence="5">
    <location>
        <begin position="5"/>
        <end position="62"/>
    </location>
</feature>
<comment type="similarity">
    <text evidence="1">Belongs to the LysR transcriptional regulatory family.</text>
</comment>
<dbReference type="SUPFAM" id="SSF53850">
    <property type="entry name" value="Periplasmic binding protein-like II"/>
    <property type="match status" value="1"/>
</dbReference>
<organism evidence="6 7">
    <name type="scientific">Pseudoroseicyclus tamaricis</name>
    <dbReference type="NCBI Taxonomy" id="2705421"/>
    <lineage>
        <taxon>Bacteria</taxon>
        <taxon>Pseudomonadati</taxon>
        <taxon>Pseudomonadota</taxon>
        <taxon>Alphaproteobacteria</taxon>
        <taxon>Rhodobacterales</taxon>
        <taxon>Paracoccaceae</taxon>
        <taxon>Pseudoroseicyclus</taxon>
    </lineage>
</organism>
<evidence type="ECO:0000259" key="5">
    <source>
        <dbReference type="PROSITE" id="PS50931"/>
    </source>
</evidence>
<dbReference type="PROSITE" id="PS50931">
    <property type="entry name" value="HTH_LYSR"/>
    <property type="match status" value="1"/>
</dbReference>
<keyword evidence="2" id="KW-0805">Transcription regulation</keyword>
<evidence type="ECO:0000256" key="3">
    <source>
        <dbReference type="ARBA" id="ARBA00023125"/>
    </source>
</evidence>
<comment type="caution">
    <text evidence="6">The sequence shown here is derived from an EMBL/GenBank/DDBJ whole genome shotgun (WGS) entry which is preliminary data.</text>
</comment>
<proteinExistence type="inferred from homology"/>
<dbReference type="PANTHER" id="PTHR30537">
    <property type="entry name" value="HTH-TYPE TRANSCRIPTIONAL REGULATOR"/>
    <property type="match status" value="1"/>
</dbReference>
<dbReference type="FunFam" id="1.10.10.10:FF:000001">
    <property type="entry name" value="LysR family transcriptional regulator"/>
    <property type="match status" value="1"/>
</dbReference>
<evidence type="ECO:0000313" key="7">
    <source>
        <dbReference type="Proteomes" id="UP000474757"/>
    </source>
</evidence>
<dbReference type="EMBL" id="JAAGAB010000001">
    <property type="protein sequence ID" value="NDV00209.1"/>
    <property type="molecule type" value="Genomic_DNA"/>
</dbReference>
<protein>
    <submittedName>
        <fullName evidence="6">LysR family transcriptional regulator</fullName>
    </submittedName>
</protein>